<name>A0A5S5CSL3_9ACTN</name>
<protein>
    <recommendedName>
        <fullName evidence="3">Acetyltransferase (GNAT) family protein</fullName>
    </recommendedName>
</protein>
<organism evidence="1 2">
    <name type="scientific">Blastococcus xanthinilyticus</name>
    <dbReference type="NCBI Taxonomy" id="1564164"/>
    <lineage>
        <taxon>Bacteria</taxon>
        <taxon>Bacillati</taxon>
        <taxon>Actinomycetota</taxon>
        <taxon>Actinomycetes</taxon>
        <taxon>Geodermatophilales</taxon>
        <taxon>Geodermatophilaceae</taxon>
        <taxon>Blastococcus</taxon>
    </lineage>
</organism>
<keyword evidence="2" id="KW-1185">Reference proteome</keyword>
<dbReference type="Proteomes" id="UP000322499">
    <property type="component" value="Unassembled WGS sequence"/>
</dbReference>
<proteinExistence type="predicted"/>
<evidence type="ECO:0000313" key="1">
    <source>
        <dbReference type="EMBL" id="TYP85007.1"/>
    </source>
</evidence>
<reference evidence="1 2" key="1">
    <citation type="submission" date="2019-07" db="EMBL/GenBank/DDBJ databases">
        <title>Genomic Encyclopedia of Archaeal and Bacterial Type Strains, Phase II (KMG-II): from individual species to whole genera.</title>
        <authorList>
            <person name="Goeker M."/>
        </authorList>
    </citation>
    <scope>NUCLEOTIDE SEQUENCE [LARGE SCALE GENOMIC DNA]</scope>
    <source>
        <strain evidence="1 2">DSM 46842</strain>
    </source>
</reference>
<evidence type="ECO:0000313" key="2">
    <source>
        <dbReference type="Proteomes" id="UP000322499"/>
    </source>
</evidence>
<evidence type="ECO:0008006" key="3">
    <source>
        <dbReference type="Google" id="ProtNLM"/>
    </source>
</evidence>
<accession>A0A5S5CSL3</accession>
<dbReference type="EMBL" id="VNHW01000012">
    <property type="protein sequence ID" value="TYP85007.1"/>
    <property type="molecule type" value="Genomic_DNA"/>
</dbReference>
<dbReference type="AlphaFoldDB" id="A0A5S5CSL3"/>
<gene>
    <name evidence="1" type="ORF">BD833_112127</name>
</gene>
<comment type="caution">
    <text evidence="1">The sequence shown here is derived from an EMBL/GenBank/DDBJ whole genome shotgun (WGS) entry which is preliminary data.</text>
</comment>
<sequence>MPSVTWLPGGFAHPLRVGLPSGRHLRPMGAADTEIDHPAVMGSRERLWSIYGEAWGWPPAHMTVEQDRDDLAHHERETAAHESFLYGLFDDDEAELLGCVYIDPPTKAGDVGAEVSWWVVDRLVGGDAERELDEFVPRWLAHEWPLPAPARLVGRDISWAEWNALPAPD</sequence>